<feature type="region of interest" description="Disordered" evidence="1">
    <location>
        <begin position="723"/>
        <end position="742"/>
    </location>
</feature>
<dbReference type="GeneID" id="105432398"/>
<feature type="compositionally biased region" description="Polar residues" evidence="1">
    <location>
        <begin position="1211"/>
        <end position="1230"/>
    </location>
</feature>
<feature type="compositionally biased region" description="Basic and acidic residues" evidence="1">
    <location>
        <begin position="848"/>
        <end position="861"/>
    </location>
</feature>
<sequence length="1387" mass="157792">MSGRTRRRKEDEERKINDGEQDNFFTDEIREEMETMWEIPQIFHFLHLTKESLNIPQLSLYEMERMLLMPRASKQLANIMTCLLSSPTTKAKLRKVPPMPYEFWTNILAYKMSSWFKIYRAKHKDATKVLETIGVEPEFWNIFPETSLLEGKDFEDLNFKQRVWLLKTVCDTIMHTRKTVQEDMVNQPWEDQFETILGIDRNGAKYIYFPQFMPNDFRIYRHCLDNKILSTVRPVKPKQEIEMNKLVSMRLTRGRKRKLHNNLSDHRVNRCENRTDDKDLSNNDSAAGSFISEDTNLSSTSTCSNNNNICLDVIRRKRSRSLSKMSEESTLSNARSSGYDTYTSSDNRSADELEMFKGFANTQNDNCNIEIINEMLDDLTSEIDEEMRPEREYNDGEGNFVELYKNITISCSEALAAEKDERSSDNSSNSSKTDDEKLHEIINAENSKLPEDVYSKNILISDNISDISTLSSKSDDEKLSETKTSDSNINVSEKSLNRKTTFNEFSVSSCIDSAFNEQVVERQHFSDMEISSSIVETKSNKLVKKNNLTKEMNLRSPSTIKQCNKEDKIEMKMKEEIKEQGLENDEIDETNEEDFFTNEMRSHENTEYDLDDYTNNSDNNYNLRSCKDPQTDEYKQHFDKMLSDLSISEFYLVTDSVEGLRGLIANLSNNDSNNMDIVPLCEVKLIKKLTDLLNSLESTETILKDAMRKAKAKLQREWSNFKDGSVEDQDSSSEGGLSSNWWVLGSQGRDPLSIPGDATLQTLPQPTLSPLGTQNTSKQPRQQVEGEHEIAAKSFKQSYCENRETSDKQRNENDQKQPDVEAPSGRNQIAKEGKKRQHKQDEENESAWNDKDAEQKTEHGSRRVLRARGISSYTEQLYSDDESNENELEEWADVEAVYAAPSTQNDTSTFHADPKERHAGDWSEEEDSDQDWILPSSRKRKNKRSSTNRKLKSFENKVQNIKENASSSQNNMVSGASHPVNAKIKDKLKVKLKDNKIKEPEKINDSQSSGTNTIISTANNKKSEEAMPSTDAICNIESVSSVHSELDIKDENPSYESNPMINYDQNNYGPMNPQQNYYYMMPNSGIVQGVVAPPQVPQGYYIQPHMQPNYIMQTPPVPQQQQLVYQQQRPQMIVGQPYVSNANYASYMVATTQPQIEYMIAARPMISPQNPNPRPQNRYNSNNRYPTPRQSLQHPNGAVIRSGSIPIRSNGPRSANSKSVRGGSVSQRTPRTVPKQKVPQTPSIENSGQKTTSLIVLSDSDDEIEMIIMEKPSTTVTSIDKVRSSASRDDINQFKQKPTITSDITVPSTKGILPPQIIQRMSQGGISITPVKNNPPPQATNASTQLVVVVNETGSHYALALPNGSKLILTPEQVAQIRASNGGKLIL</sequence>
<feature type="compositionally biased region" description="Basic and acidic residues" evidence="1">
    <location>
        <begin position="263"/>
        <end position="281"/>
    </location>
</feature>
<dbReference type="RefSeq" id="XP_025075477.1">
    <property type="nucleotide sequence ID" value="XM_025219692.1"/>
</dbReference>
<organism evidence="3 4">
    <name type="scientific">Pogonomyrmex barbatus</name>
    <name type="common">red harvester ant</name>
    <dbReference type="NCBI Taxonomy" id="144034"/>
    <lineage>
        <taxon>Eukaryota</taxon>
        <taxon>Metazoa</taxon>
        <taxon>Ecdysozoa</taxon>
        <taxon>Arthropoda</taxon>
        <taxon>Hexapoda</taxon>
        <taxon>Insecta</taxon>
        <taxon>Pterygota</taxon>
        <taxon>Neoptera</taxon>
        <taxon>Endopterygota</taxon>
        <taxon>Hymenoptera</taxon>
        <taxon>Apocrita</taxon>
        <taxon>Aculeata</taxon>
        <taxon>Formicoidea</taxon>
        <taxon>Formicidae</taxon>
        <taxon>Myrmicinae</taxon>
        <taxon>Pogonomyrmex</taxon>
    </lineage>
</organism>
<feature type="compositionally biased region" description="Basic and acidic residues" evidence="1">
    <location>
        <begin position="912"/>
        <end position="921"/>
    </location>
</feature>
<protein>
    <submittedName>
        <fullName evidence="4">LOW QUALITY PROTEIN: uncharacterized protein LOC105432398</fullName>
    </submittedName>
</protein>
<keyword evidence="3" id="KW-1185">Reference proteome</keyword>
<feature type="region of interest" description="Disordered" evidence="1">
    <location>
        <begin position="321"/>
        <end position="345"/>
    </location>
</feature>
<dbReference type="OrthoDB" id="21449at2759"/>
<evidence type="ECO:0000313" key="4">
    <source>
        <dbReference type="RefSeq" id="XP_025075477.1"/>
    </source>
</evidence>
<proteinExistence type="predicted"/>
<dbReference type="Proteomes" id="UP000504615">
    <property type="component" value="Unplaced"/>
</dbReference>
<reference evidence="4" key="1">
    <citation type="submission" date="2025-08" db="UniProtKB">
        <authorList>
            <consortium name="RefSeq"/>
        </authorList>
    </citation>
    <scope>IDENTIFICATION</scope>
</reference>
<feature type="region of interest" description="Disordered" evidence="1">
    <location>
        <begin position="1166"/>
        <end position="1250"/>
    </location>
</feature>
<feature type="compositionally biased region" description="Low complexity" evidence="1">
    <location>
        <begin position="1175"/>
        <end position="1186"/>
    </location>
</feature>
<dbReference type="PANTHER" id="PTHR31095:SF3">
    <property type="entry name" value="RIKEN CDNA 9930021J03 GENE"/>
    <property type="match status" value="1"/>
</dbReference>
<feature type="compositionally biased region" description="Basic and acidic residues" evidence="1">
    <location>
        <begin position="8"/>
        <end position="18"/>
    </location>
</feature>
<feature type="compositionally biased region" description="Basic and acidic residues" evidence="1">
    <location>
        <begin position="801"/>
        <end position="819"/>
    </location>
</feature>
<feature type="compositionally biased region" description="Basic residues" evidence="1">
    <location>
        <begin position="937"/>
        <end position="951"/>
    </location>
</feature>
<feature type="region of interest" description="Disordered" evidence="1">
    <location>
        <begin position="748"/>
        <end position="956"/>
    </location>
</feature>
<feature type="compositionally biased region" description="Polar residues" evidence="1">
    <location>
        <begin position="732"/>
        <end position="741"/>
    </location>
</feature>
<dbReference type="InterPro" id="IPR056522">
    <property type="entry name" value="KIAA2026_hel"/>
</dbReference>
<gene>
    <name evidence="4" type="primary">LOC105432398</name>
</gene>
<dbReference type="Pfam" id="PF23450">
    <property type="entry name" value="KIAA2026_hel"/>
    <property type="match status" value="1"/>
</dbReference>
<feature type="compositionally biased region" description="Polar residues" evidence="1">
    <location>
        <begin position="1238"/>
        <end position="1250"/>
    </location>
</feature>
<feature type="compositionally biased region" description="Acidic residues" evidence="1">
    <location>
        <begin position="878"/>
        <end position="893"/>
    </location>
</feature>
<name>A0A8N1SBC4_9HYME</name>
<feature type="domain" description="Uncharacterized bromodomain-containing protein 10 helical" evidence="2">
    <location>
        <begin position="38"/>
        <end position="180"/>
    </location>
</feature>
<evidence type="ECO:0000256" key="1">
    <source>
        <dbReference type="SAM" id="MobiDB-lite"/>
    </source>
</evidence>
<feature type="region of interest" description="Disordered" evidence="1">
    <location>
        <begin position="257"/>
        <end position="283"/>
    </location>
</feature>
<feature type="compositionally biased region" description="Polar residues" evidence="1">
    <location>
        <begin position="330"/>
        <end position="345"/>
    </location>
</feature>
<dbReference type="PANTHER" id="PTHR31095">
    <property type="entry name" value="RIKEN CDNA 9930021J03 GENE"/>
    <property type="match status" value="1"/>
</dbReference>
<dbReference type="InterPro" id="IPR040214">
    <property type="entry name" value="BRD10"/>
</dbReference>
<evidence type="ECO:0000313" key="3">
    <source>
        <dbReference type="Proteomes" id="UP000504615"/>
    </source>
</evidence>
<dbReference type="KEGG" id="pbar:105432398"/>
<evidence type="ECO:0000259" key="2">
    <source>
        <dbReference type="Pfam" id="PF23450"/>
    </source>
</evidence>
<feature type="compositionally biased region" description="Low complexity" evidence="1">
    <location>
        <begin position="759"/>
        <end position="774"/>
    </location>
</feature>
<accession>A0A8N1SBC4</accession>
<feature type="region of interest" description="Disordered" evidence="1">
    <location>
        <begin position="1"/>
        <end position="22"/>
    </location>
</feature>
<feature type="region of interest" description="Disordered" evidence="1">
    <location>
        <begin position="417"/>
        <end position="438"/>
    </location>
</feature>
<feature type="compositionally biased region" description="Polar residues" evidence="1">
    <location>
        <begin position="901"/>
        <end position="910"/>
    </location>
</feature>